<dbReference type="OrthoDB" id="2911012at2759"/>
<gene>
    <name evidence="2" type="ORF">AAE3_LOCUS7055</name>
</gene>
<organism evidence="2 3">
    <name type="scientific">Cyclocybe aegerita</name>
    <name type="common">Black poplar mushroom</name>
    <name type="synonym">Agrocybe aegerita</name>
    <dbReference type="NCBI Taxonomy" id="1973307"/>
    <lineage>
        <taxon>Eukaryota</taxon>
        <taxon>Fungi</taxon>
        <taxon>Dikarya</taxon>
        <taxon>Basidiomycota</taxon>
        <taxon>Agaricomycotina</taxon>
        <taxon>Agaricomycetes</taxon>
        <taxon>Agaricomycetidae</taxon>
        <taxon>Agaricales</taxon>
        <taxon>Agaricineae</taxon>
        <taxon>Bolbitiaceae</taxon>
        <taxon>Cyclocybe</taxon>
    </lineage>
</organism>
<evidence type="ECO:0000313" key="2">
    <source>
        <dbReference type="EMBL" id="CAA7265004.1"/>
    </source>
</evidence>
<dbReference type="AlphaFoldDB" id="A0A8S0VWE0"/>
<protein>
    <submittedName>
        <fullName evidence="2">Uncharacterized protein</fullName>
    </submittedName>
</protein>
<accession>A0A8S0VWE0</accession>
<proteinExistence type="predicted"/>
<evidence type="ECO:0000256" key="1">
    <source>
        <dbReference type="SAM" id="MobiDB-lite"/>
    </source>
</evidence>
<feature type="region of interest" description="Disordered" evidence="1">
    <location>
        <begin position="170"/>
        <end position="195"/>
    </location>
</feature>
<evidence type="ECO:0000313" key="3">
    <source>
        <dbReference type="Proteomes" id="UP000467700"/>
    </source>
</evidence>
<dbReference type="EMBL" id="CACVBS010000046">
    <property type="protein sequence ID" value="CAA7265004.1"/>
    <property type="molecule type" value="Genomic_DNA"/>
</dbReference>
<reference evidence="2 3" key="1">
    <citation type="submission" date="2020-01" db="EMBL/GenBank/DDBJ databases">
        <authorList>
            <person name="Gupta K D."/>
        </authorList>
    </citation>
    <scope>NUCLEOTIDE SEQUENCE [LARGE SCALE GENOMIC DNA]</scope>
</reference>
<dbReference type="Proteomes" id="UP000467700">
    <property type="component" value="Unassembled WGS sequence"/>
</dbReference>
<name>A0A8S0VWE0_CYCAE</name>
<sequence>MASTTQSILRQGLTSPARAFIQKPQTTRSILKRPTALPLSPSGASAAFSVLLSPTGGLKSPHVHFPPSPSKLAATFVTHSPGSYDRAPIAVSPNPLALPSWGDRIYSPSIEGFRLSAPPRPFRSLSFAYQASPVITDFEDPRSPKAQPAADVTHDRVANAVRFEQLTELTGPARPSRDLRDSLASYPRSPYPSAPIEYTEQDVSVTVPEPAVVETRGRQLHRNDVLPSPSARVRARAQSMEVRNKKGLSLSGPTNHASLNFKPMPSPLAQFTTSSTTPAPLHTSSLNRAHKPAPLALNASPSSSDGGLAQAFWQSVSLDASTSGSASLSAADEPMVTALEYPESATDYDEMLDLELRSAAQPPLMFAGADGVVGAVSSPAVFSPAPFSPSVVFSPGLPKPRAALDRLHQSLSSLSALASPSVKRTSFAPLVRREITAPSPNDPFAAFPSFGAAIEMGVAEGRIQYPPRVVLERA</sequence>
<keyword evidence="3" id="KW-1185">Reference proteome</keyword>
<comment type="caution">
    <text evidence="2">The sequence shown here is derived from an EMBL/GenBank/DDBJ whole genome shotgun (WGS) entry which is preliminary data.</text>
</comment>